<keyword evidence="3" id="KW-1185">Reference proteome</keyword>
<evidence type="ECO:0000313" key="2">
    <source>
        <dbReference type="EMBL" id="CAC5398034.1"/>
    </source>
</evidence>
<evidence type="ECO:0000256" key="1">
    <source>
        <dbReference type="SAM" id="MobiDB-lite"/>
    </source>
</evidence>
<gene>
    <name evidence="2" type="ORF">MCOR_32432</name>
</gene>
<evidence type="ECO:0000313" key="3">
    <source>
        <dbReference type="Proteomes" id="UP000507470"/>
    </source>
</evidence>
<feature type="compositionally biased region" description="Polar residues" evidence="1">
    <location>
        <begin position="28"/>
        <end position="45"/>
    </location>
</feature>
<evidence type="ECO:0008006" key="4">
    <source>
        <dbReference type="Google" id="ProtNLM"/>
    </source>
</evidence>
<protein>
    <recommendedName>
        <fullName evidence="4">CCHC-type domain-containing protein</fullName>
    </recommendedName>
</protein>
<accession>A0A6J8CSC8</accession>
<sequence>MKDSITQSITQSVGEIIQKEMTKYNKPDVNQSHRQNQQYNKDNRTKAGTTRCFNYNEEDHYIKDCKKPRKIKSSTENRVRAETVGQVSAPETNIEIKDITTRNGPSEDELDVLNHDLSSNVLFEEFVELQKSTPRDVSGIAKPLQAIEKNIVIDLVRAATITVH</sequence>
<dbReference type="InterPro" id="IPR036875">
    <property type="entry name" value="Znf_CCHC_sf"/>
</dbReference>
<name>A0A6J8CSC8_MYTCO</name>
<dbReference type="AlphaFoldDB" id="A0A6J8CSC8"/>
<dbReference type="GO" id="GO:0003676">
    <property type="term" value="F:nucleic acid binding"/>
    <property type="evidence" value="ECO:0007669"/>
    <property type="project" value="InterPro"/>
</dbReference>
<proteinExistence type="predicted"/>
<dbReference type="EMBL" id="CACVKT020005806">
    <property type="protein sequence ID" value="CAC5398034.1"/>
    <property type="molecule type" value="Genomic_DNA"/>
</dbReference>
<dbReference type="Gene3D" id="4.10.60.10">
    <property type="entry name" value="Zinc finger, CCHC-type"/>
    <property type="match status" value="1"/>
</dbReference>
<feature type="region of interest" description="Disordered" evidence="1">
    <location>
        <begin position="23"/>
        <end position="45"/>
    </location>
</feature>
<organism evidence="2 3">
    <name type="scientific">Mytilus coruscus</name>
    <name type="common">Sea mussel</name>
    <dbReference type="NCBI Taxonomy" id="42192"/>
    <lineage>
        <taxon>Eukaryota</taxon>
        <taxon>Metazoa</taxon>
        <taxon>Spiralia</taxon>
        <taxon>Lophotrochozoa</taxon>
        <taxon>Mollusca</taxon>
        <taxon>Bivalvia</taxon>
        <taxon>Autobranchia</taxon>
        <taxon>Pteriomorphia</taxon>
        <taxon>Mytilida</taxon>
        <taxon>Mytiloidea</taxon>
        <taxon>Mytilidae</taxon>
        <taxon>Mytilinae</taxon>
        <taxon>Mytilus</taxon>
    </lineage>
</organism>
<dbReference type="SUPFAM" id="SSF57756">
    <property type="entry name" value="Retrovirus zinc finger-like domains"/>
    <property type="match status" value="1"/>
</dbReference>
<dbReference type="GO" id="GO:0008270">
    <property type="term" value="F:zinc ion binding"/>
    <property type="evidence" value="ECO:0007669"/>
    <property type="project" value="InterPro"/>
</dbReference>
<dbReference type="Proteomes" id="UP000507470">
    <property type="component" value="Unassembled WGS sequence"/>
</dbReference>
<reference evidence="2 3" key="1">
    <citation type="submission" date="2020-06" db="EMBL/GenBank/DDBJ databases">
        <authorList>
            <person name="Li R."/>
            <person name="Bekaert M."/>
        </authorList>
    </citation>
    <scope>NUCLEOTIDE SEQUENCE [LARGE SCALE GENOMIC DNA]</scope>
    <source>
        <strain evidence="3">wild</strain>
    </source>
</reference>